<evidence type="ECO:0000313" key="2">
    <source>
        <dbReference type="Proteomes" id="UP000807769"/>
    </source>
</evidence>
<dbReference type="Pfam" id="PF18758">
    <property type="entry name" value="KDZ"/>
    <property type="match status" value="1"/>
</dbReference>
<reference evidence="1" key="1">
    <citation type="journal article" date="2020" name="New Phytol.">
        <title>Comparative genomics reveals dynamic genome evolution in host specialist ectomycorrhizal fungi.</title>
        <authorList>
            <person name="Lofgren L.A."/>
            <person name="Nguyen N.H."/>
            <person name="Vilgalys R."/>
            <person name="Ruytinx J."/>
            <person name="Liao H.L."/>
            <person name="Branco S."/>
            <person name="Kuo A."/>
            <person name="LaButti K."/>
            <person name="Lipzen A."/>
            <person name="Andreopoulos W."/>
            <person name="Pangilinan J."/>
            <person name="Riley R."/>
            <person name="Hundley H."/>
            <person name="Na H."/>
            <person name="Barry K."/>
            <person name="Grigoriev I.V."/>
            <person name="Stajich J.E."/>
            <person name="Kennedy P.G."/>
        </authorList>
    </citation>
    <scope>NUCLEOTIDE SEQUENCE</scope>
    <source>
        <strain evidence="1">MN1</strain>
    </source>
</reference>
<sequence length="67" mass="7684">MTSAGKKQYYSLALVKRLFEHLPPNMLVRLLYNIGCQLERSCQKWGLLDDSIISTSTDGTNWFVFNA</sequence>
<evidence type="ECO:0008006" key="3">
    <source>
        <dbReference type="Google" id="ProtNLM"/>
    </source>
</evidence>
<dbReference type="AlphaFoldDB" id="A0A9P7DUB5"/>
<dbReference type="OrthoDB" id="3364670at2759"/>
<organism evidence="1 2">
    <name type="scientific">Suillus subaureus</name>
    <dbReference type="NCBI Taxonomy" id="48587"/>
    <lineage>
        <taxon>Eukaryota</taxon>
        <taxon>Fungi</taxon>
        <taxon>Dikarya</taxon>
        <taxon>Basidiomycota</taxon>
        <taxon>Agaricomycotina</taxon>
        <taxon>Agaricomycetes</taxon>
        <taxon>Agaricomycetidae</taxon>
        <taxon>Boletales</taxon>
        <taxon>Suillineae</taxon>
        <taxon>Suillaceae</taxon>
        <taxon>Suillus</taxon>
    </lineage>
</organism>
<proteinExistence type="predicted"/>
<comment type="caution">
    <text evidence="1">The sequence shown here is derived from an EMBL/GenBank/DDBJ whole genome shotgun (WGS) entry which is preliminary data.</text>
</comment>
<dbReference type="RefSeq" id="XP_041186441.1">
    <property type="nucleotide sequence ID" value="XM_041331887.1"/>
</dbReference>
<dbReference type="GeneID" id="64625904"/>
<name>A0A9P7DUB5_9AGAM</name>
<dbReference type="EMBL" id="JABBWG010000071">
    <property type="protein sequence ID" value="KAG1803124.1"/>
    <property type="molecule type" value="Genomic_DNA"/>
</dbReference>
<gene>
    <name evidence="1" type="ORF">BJ212DRAFT_1285390</name>
</gene>
<accession>A0A9P7DUB5</accession>
<evidence type="ECO:0000313" key="1">
    <source>
        <dbReference type="EMBL" id="KAG1803124.1"/>
    </source>
</evidence>
<dbReference type="Proteomes" id="UP000807769">
    <property type="component" value="Unassembled WGS sequence"/>
</dbReference>
<keyword evidence="2" id="KW-1185">Reference proteome</keyword>
<protein>
    <recommendedName>
        <fullName evidence="3">Transposase</fullName>
    </recommendedName>
</protein>
<dbReference type="InterPro" id="IPR040521">
    <property type="entry name" value="KDZ"/>
</dbReference>